<feature type="domain" description="Jacalin-type lectin" evidence="3">
    <location>
        <begin position="2"/>
        <end position="143"/>
    </location>
</feature>
<dbReference type="InterPro" id="IPR033734">
    <property type="entry name" value="Jacalin-like_lectin_dom_plant"/>
</dbReference>
<evidence type="ECO:0000256" key="2">
    <source>
        <dbReference type="ARBA" id="ARBA00022734"/>
    </source>
</evidence>
<proteinExistence type="inferred from homology"/>
<dbReference type="Proteomes" id="UP000078284">
    <property type="component" value="Chromosome 5"/>
</dbReference>
<evidence type="ECO:0000313" key="4">
    <source>
        <dbReference type="EMBL" id="OAO93979.1"/>
    </source>
</evidence>
<feature type="domain" description="Jacalin-type lectin" evidence="3">
    <location>
        <begin position="146"/>
        <end position="291"/>
    </location>
</feature>
<dbReference type="Gene3D" id="2.100.10.30">
    <property type="entry name" value="Jacalin-like lectin domain"/>
    <property type="match status" value="4"/>
</dbReference>
<dbReference type="PROSITE" id="PS51752">
    <property type="entry name" value="JACALIN_LECTIN"/>
    <property type="match status" value="4"/>
</dbReference>
<gene>
    <name evidence="4" type="ordered locus">AXX17_At5g48690</name>
</gene>
<dbReference type="CDD" id="cd09612">
    <property type="entry name" value="Jacalin"/>
    <property type="match status" value="4"/>
</dbReference>
<dbReference type="GO" id="GO:0030246">
    <property type="term" value="F:carbohydrate binding"/>
    <property type="evidence" value="ECO:0007669"/>
    <property type="project" value="UniProtKB-KW"/>
</dbReference>
<sequence>MTERSEALGKDGHRRWDDKSDHDDVTNIYVNYSLMGIESIRFDYVKSGKPIEGPFRGETYNTYTHTFEINHLKNEHLESVEGSYTQRGIQTLQFKTNLRISEPIGYPGKDGIKFILAVEGKKIIGFHGTTYFRLYSLGAYFTRVTPTRIEAIGGKVGTKWDDGVDQAGFTKIHVRSGQEGIQFIKFEYVDNNGRLRDGSIHGSIYRRGSPHVFEIRHVDKEYLVSVEGYYDGDGDCAVIQALRFRTNVKTSQLMGPKTGKKFRLAASGMKIVGFHGYAEKNLTSLGGYFTPIIPTKSECQGVTERSTLWDSGAFEGIRKVSVTWRSYCIRCFRINYENDGKVVKRAHGMNDDSRITDEFVVDYPYEVITSIVGTMNDSYVTSFVFKTSKGRTSRIFGERTSDSVEFVIESKGCAVVGFHGWYAPLGAGYITALGAHFYPMPLPPAAEKLEAKGGAGGVPWDDGSNFERVRKIYIGTCEVGIVSVRFLYENDIEEIVVGDHHGNKKLLRHEEFDLDNACEYLTSVEGSYDVIPGSEDVEVILMLKFTTNKRTSPCYGLDDDPTFVLHKAGHRIIGFHGKSSNMLHKLGIHVLPITDP</sequence>
<dbReference type="EMBL" id="LUHQ01000005">
    <property type="protein sequence ID" value="OAO93979.1"/>
    <property type="molecule type" value="Genomic_DNA"/>
</dbReference>
<evidence type="ECO:0000259" key="3">
    <source>
        <dbReference type="PROSITE" id="PS51752"/>
    </source>
</evidence>
<evidence type="ECO:0000256" key="1">
    <source>
        <dbReference type="ARBA" id="ARBA00006568"/>
    </source>
</evidence>
<comment type="similarity">
    <text evidence="1">Belongs to the jacalin lectin family.</text>
</comment>
<dbReference type="Pfam" id="PF01419">
    <property type="entry name" value="Jacalin"/>
    <property type="match status" value="4"/>
</dbReference>
<name>A0A178UJR1_ARATH</name>
<dbReference type="AlphaFoldDB" id="A0A178UJR1"/>
<accession>A0A178UJR1</accession>
<feature type="domain" description="Jacalin-type lectin" evidence="3">
    <location>
        <begin position="294"/>
        <end position="439"/>
    </location>
</feature>
<evidence type="ECO:0000313" key="5">
    <source>
        <dbReference type="Proteomes" id="UP000078284"/>
    </source>
</evidence>
<keyword evidence="2" id="KW-0430">Lectin</keyword>
<dbReference type="InterPro" id="IPR036404">
    <property type="entry name" value="Jacalin-like_lectin_dom_sf"/>
</dbReference>
<dbReference type="PANTHER" id="PTHR47293:SF73">
    <property type="entry name" value="JACALIN-RELATED LECTIN 46-RELATED"/>
    <property type="match status" value="1"/>
</dbReference>
<dbReference type="PANTHER" id="PTHR47293">
    <property type="entry name" value="JACALIN-RELATED LECTIN 3"/>
    <property type="match status" value="1"/>
</dbReference>
<dbReference type="SUPFAM" id="SSF51101">
    <property type="entry name" value="Mannose-binding lectins"/>
    <property type="match status" value="4"/>
</dbReference>
<dbReference type="ExpressionAtlas" id="A0A178UJR1">
    <property type="expression patterns" value="baseline and differential"/>
</dbReference>
<dbReference type="InterPro" id="IPR001229">
    <property type="entry name" value="Jacalin-like_lectin_dom"/>
</dbReference>
<feature type="domain" description="Jacalin-type lectin" evidence="3">
    <location>
        <begin position="446"/>
        <end position="592"/>
    </location>
</feature>
<reference evidence="5" key="1">
    <citation type="journal article" date="2016" name="Proc. Natl. Acad. Sci. U.S.A.">
        <title>Chromosome-level assembly of Arabidopsis thaliana Ler reveals the extent of translocation and inversion polymorphisms.</title>
        <authorList>
            <person name="Zapata L."/>
            <person name="Ding J."/>
            <person name="Willing E.M."/>
            <person name="Hartwig B."/>
            <person name="Bezdan D."/>
            <person name="Jiao W.B."/>
            <person name="Patel V."/>
            <person name="Velikkakam James G."/>
            <person name="Koornneef M."/>
            <person name="Ossowski S."/>
            <person name="Schneeberger K."/>
        </authorList>
    </citation>
    <scope>NUCLEOTIDE SEQUENCE [LARGE SCALE GENOMIC DNA]</scope>
    <source>
        <strain evidence="5">cv. Landsberg erecta</strain>
    </source>
</reference>
<organism evidence="4 5">
    <name type="scientific">Arabidopsis thaliana</name>
    <name type="common">Mouse-ear cress</name>
    <dbReference type="NCBI Taxonomy" id="3702"/>
    <lineage>
        <taxon>Eukaryota</taxon>
        <taxon>Viridiplantae</taxon>
        <taxon>Streptophyta</taxon>
        <taxon>Embryophyta</taxon>
        <taxon>Tracheophyta</taxon>
        <taxon>Spermatophyta</taxon>
        <taxon>Magnoliopsida</taxon>
        <taxon>eudicotyledons</taxon>
        <taxon>Gunneridae</taxon>
        <taxon>Pentapetalae</taxon>
        <taxon>rosids</taxon>
        <taxon>malvids</taxon>
        <taxon>Brassicales</taxon>
        <taxon>Brassicaceae</taxon>
        <taxon>Camelineae</taxon>
        <taxon>Arabidopsis</taxon>
    </lineage>
</organism>
<dbReference type="SMART" id="SM00915">
    <property type="entry name" value="Jacalin"/>
    <property type="match status" value="4"/>
</dbReference>
<dbReference type="FunFam" id="2.100.10.30:FF:000001">
    <property type="entry name" value="Jacalin-related lectin 33"/>
    <property type="match status" value="3"/>
</dbReference>
<protein>
    <recommendedName>
        <fullName evidence="3">Jacalin-type lectin domain-containing protein</fullName>
    </recommendedName>
</protein>
<comment type="caution">
    <text evidence="4">The sequence shown here is derived from an EMBL/GenBank/DDBJ whole genome shotgun (WGS) entry which is preliminary data.</text>
</comment>